<protein>
    <submittedName>
        <fullName evidence="1">Uncharacterized protein</fullName>
    </submittedName>
</protein>
<reference evidence="1 2" key="1">
    <citation type="submission" date="2018-01" db="EMBL/GenBank/DDBJ databases">
        <authorList>
            <person name="Paulsen S."/>
            <person name="Gram L.K."/>
        </authorList>
    </citation>
    <scope>NUCLEOTIDE SEQUENCE [LARGE SCALE GENOMIC DNA]</scope>
    <source>
        <strain evidence="1 2">S3790</strain>
    </source>
</reference>
<dbReference type="RefSeq" id="WP_138591959.1">
    <property type="nucleotide sequence ID" value="NZ_PNBX01000046.1"/>
</dbReference>
<name>A0A5S3V830_9GAMM</name>
<comment type="caution">
    <text evidence="1">The sequence shown here is derived from an EMBL/GenBank/DDBJ whole genome shotgun (WGS) entry which is preliminary data.</text>
</comment>
<organism evidence="1 2">
    <name type="scientific">Pseudoalteromonas aurantia</name>
    <dbReference type="NCBI Taxonomy" id="43654"/>
    <lineage>
        <taxon>Bacteria</taxon>
        <taxon>Pseudomonadati</taxon>
        <taxon>Pseudomonadota</taxon>
        <taxon>Gammaproteobacteria</taxon>
        <taxon>Alteromonadales</taxon>
        <taxon>Pseudoalteromonadaceae</taxon>
        <taxon>Pseudoalteromonas</taxon>
    </lineage>
</organism>
<dbReference type="EMBL" id="PNBX01000046">
    <property type="protein sequence ID" value="TMO68035.1"/>
    <property type="molecule type" value="Genomic_DNA"/>
</dbReference>
<dbReference type="OrthoDB" id="6396936at2"/>
<dbReference type="Proteomes" id="UP000307217">
    <property type="component" value="Unassembled WGS sequence"/>
</dbReference>
<sequence>MSKHFKHLAKYYQKALAKSIQFNQLCYYCGCEATGTDFCPPLNHCELVIEFSETADFIAVPSCYECNALLANERDLLLLDRAKKLKRKLAQKYAQAVRVFHVWEQDELSQMSPEFHTSIAAGIRLGKETQDRLDFPNYTLEVAGATVGIPHARSEFFVGEQCFDSFKAALEHCYSSYTLQKGKFYTLLVEECEGDFDKALSKYMHRFKKPTEAVSSIDRIKEFAKQHKQNSDFVARASTQLLKRYPELELEGALAKLYEDYIAK</sequence>
<accession>A0A5S3V830</accession>
<proteinExistence type="predicted"/>
<dbReference type="AlphaFoldDB" id="A0A5S3V830"/>
<evidence type="ECO:0000313" key="2">
    <source>
        <dbReference type="Proteomes" id="UP000307217"/>
    </source>
</evidence>
<evidence type="ECO:0000313" key="1">
    <source>
        <dbReference type="EMBL" id="TMO68035.1"/>
    </source>
</evidence>
<gene>
    <name evidence="1" type="ORF">CWC19_11235</name>
</gene>
<reference evidence="2" key="2">
    <citation type="submission" date="2019-06" db="EMBL/GenBank/DDBJ databases">
        <title>Co-occurence of chitin degradation, pigmentation and bioactivity in marine Pseudoalteromonas.</title>
        <authorList>
            <person name="Sonnenschein E.C."/>
            <person name="Bech P.K."/>
        </authorList>
    </citation>
    <scope>NUCLEOTIDE SEQUENCE [LARGE SCALE GENOMIC DNA]</scope>
    <source>
        <strain evidence="2">S3790</strain>
    </source>
</reference>